<evidence type="ECO:0000256" key="3">
    <source>
        <dbReference type="ARBA" id="ARBA00023163"/>
    </source>
</evidence>
<dbReference type="Pfam" id="PF12833">
    <property type="entry name" value="HTH_18"/>
    <property type="match status" value="1"/>
</dbReference>
<gene>
    <name evidence="5" type="ORF">CYFUS_002467</name>
</gene>
<feature type="domain" description="HTH araC/xylS-type" evidence="4">
    <location>
        <begin position="178"/>
        <end position="275"/>
    </location>
</feature>
<reference evidence="5 6" key="1">
    <citation type="submission" date="2017-06" db="EMBL/GenBank/DDBJ databases">
        <title>Sequencing and comparative analysis of myxobacterial genomes.</title>
        <authorList>
            <person name="Rupp O."/>
            <person name="Goesmann A."/>
            <person name="Sogaard-Andersen L."/>
        </authorList>
    </citation>
    <scope>NUCLEOTIDE SEQUENCE [LARGE SCALE GENOMIC DNA]</scope>
    <source>
        <strain evidence="5 6">DSM 52655</strain>
    </source>
</reference>
<evidence type="ECO:0000313" key="5">
    <source>
        <dbReference type="EMBL" id="ATB37046.1"/>
    </source>
</evidence>
<organism evidence="5 6">
    <name type="scientific">Cystobacter fuscus</name>
    <dbReference type="NCBI Taxonomy" id="43"/>
    <lineage>
        <taxon>Bacteria</taxon>
        <taxon>Pseudomonadati</taxon>
        <taxon>Myxococcota</taxon>
        <taxon>Myxococcia</taxon>
        <taxon>Myxococcales</taxon>
        <taxon>Cystobacterineae</taxon>
        <taxon>Archangiaceae</taxon>
        <taxon>Cystobacter</taxon>
    </lineage>
</organism>
<dbReference type="GO" id="GO:0005829">
    <property type="term" value="C:cytosol"/>
    <property type="evidence" value="ECO:0007669"/>
    <property type="project" value="TreeGrafter"/>
</dbReference>
<dbReference type="KEGG" id="cfus:CYFUS_002467"/>
<evidence type="ECO:0000313" key="6">
    <source>
        <dbReference type="Proteomes" id="UP000217257"/>
    </source>
</evidence>
<dbReference type="PANTHER" id="PTHR47894">
    <property type="entry name" value="HTH-TYPE TRANSCRIPTIONAL REGULATOR GADX"/>
    <property type="match status" value="1"/>
</dbReference>
<evidence type="ECO:0000259" key="4">
    <source>
        <dbReference type="PROSITE" id="PS01124"/>
    </source>
</evidence>
<dbReference type="InterPro" id="IPR009057">
    <property type="entry name" value="Homeodomain-like_sf"/>
</dbReference>
<dbReference type="InterPro" id="IPR018060">
    <property type="entry name" value="HTH_AraC"/>
</dbReference>
<dbReference type="EMBL" id="CP022098">
    <property type="protein sequence ID" value="ATB37046.1"/>
    <property type="molecule type" value="Genomic_DNA"/>
</dbReference>
<sequence length="276" mass="30841">MPSRHRTRTLPSAPSRIADAGASLAARCVFRQREMDHVFLGVTWLSPGIVHVTRGQKLIRADGTDLQVDAGGYVWIPAGAQLDVRNVPHEGEYAAEALVLSPQLARWLPPQPVKNTPQELRRLSTTGNAEVVEAWHRCTRGLADGAPQEVLRHRLLELLAWLGELGIDAFGASGSVRLRVKRLFSETPGKPWRLGDVARQLAMSEDTLQRHLTRDRASFQELLGEVRMEHALFLLWTTERPLGLIAEDVGYLSASRFAARFRKRFGVLPSELRKGR</sequence>
<dbReference type="GO" id="GO:0000976">
    <property type="term" value="F:transcription cis-regulatory region binding"/>
    <property type="evidence" value="ECO:0007669"/>
    <property type="project" value="TreeGrafter"/>
</dbReference>
<dbReference type="Proteomes" id="UP000217257">
    <property type="component" value="Chromosome"/>
</dbReference>
<keyword evidence="1" id="KW-0805">Transcription regulation</keyword>
<dbReference type="AlphaFoldDB" id="A0A250J1K3"/>
<dbReference type="GO" id="GO:0003700">
    <property type="term" value="F:DNA-binding transcription factor activity"/>
    <property type="evidence" value="ECO:0007669"/>
    <property type="project" value="InterPro"/>
</dbReference>
<name>A0A250J1K3_9BACT</name>
<dbReference type="SUPFAM" id="SSF51215">
    <property type="entry name" value="Regulatory protein AraC"/>
    <property type="match status" value="1"/>
</dbReference>
<proteinExistence type="predicted"/>
<protein>
    <submittedName>
        <fullName evidence="5">AraC family transcriptional regulator</fullName>
    </submittedName>
</protein>
<dbReference type="InterPro" id="IPR037923">
    <property type="entry name" value="HTH-like"/>
</dbReference>
<keyword evidence="3" id="KW-0804">Transcription</keyword>
<dbReference type="PANTHER" id="PTHR47894:SF4">
    <property type="entry name" value="HTH-TYPE TRANSCRIPTIONAL REGULATOR GADX"/>
    <property type="match status" value="1"/>
</dbReference>
<dbReference type="SUPFAM" id="SSF46689">
    <property type="entry name" value="Homeodomain-like"/>
    <property type="match status" value="1"/>
</dbReference>
<dbReference type="SMART" id="SM00342">
    <property type="entry name" value="HTH_ARAC"/>
    <property type="match status" value="1"/>
</dbReference>
<evidence type="ECO:0000256" key="2">
    <source>
        <dbReference type="ARBA" id="ARBA00023125"/>
    </source>
</evidence>
<evidence type="ECO:0000256" key="1">
    <source>
        <dbReference type="ARBA" id="ARBA00023015"/>
    </source>
</evidence>
<accession>A0A250J1K3</accession>
<dbReference type="PROSITE" id="PS01124">
    <property type="entry name" value="HTH_ARAC_FAMILY_2"/>
    <property type="match status" value="1"/>
</dbReference>
<dbReference type="Gene3D" id="1.10.10.60">
    <property type="entry name" value="Homeodomain-like"/>
    <property type="match status" value="1"/>
</dbReference>
<keyword evidence="2" id="KW-0238">DNA-binding</keyword>
<dbReference type="RefSeq" id="WP_157758401.1">
    <property type="nucleotide sequence ID" value="NZ_CP022098.1"/>
</dbReference>